<feature type="region of interest" description="Disordered" evidence="1">
    <location>
        <begin position="12"/>
        <end position="168"/>
    </location>
</feature>
<name>W3VKG2_MOEAP</name>
<comment type="caution">
    <text evidence="2">The sequence shown here is derived from an EMBL/GenBank/DDBJ whole genome shotgun (WGS) entry which is preliminary data.</text>
</comment>
<evidence type="ECO:0000256" key="1">
    <source>
        <dbReference type="SAM" id="MobiDB-lite"/>
    </source>
</evidence>
<keyword evidence="3" id="KW-1185">Reference proteome</keyword>
<sequence>MRVPQLLLPHLLPSDLASAPPPTPASSRSPTHRPARFLTMSGPFRYGRDPDGRWIIVPPTVQSRASPAQPWAQRGAHPSARLPRLSRAAQPPQTSRAGHAAQPSASSPTLARVDRQPVASSSALPPRRTRPTAAEADESDLTYSETDESEADRTYADESEADESEAVESVAAEAQAAAVQAGAQSKASHVTAETAAVRLLSMDRHWTDEGCLTCQSRGIDCRRPSANGRQIKCSLCSARSKPCSLGWILDMPRIMAMVQRLKGVDLTRITPAFLAAEREVYKNVPELGGPMDRCRDYAPLPRNAADRPDERHDYTHTRERRTSDRNAQTHTELPESEPLRATSARRKRTLDTMLDDDDMREQNGVVPQLLQQHQAELDFFGPTITIEQLLGVCARTQYRISEEMNR</sequence>
<evidence type="ECO:0008006" key="4">
    <source>
        <dbReference type="Google" id="ProtNLM"/>
    </source>
</evidence>
<proteinExistence type="predicted"/>
<feature type="compositionally biased region" description="Acidic residues" evidence="1">
    <location>
        <begin position="157"/>
        <end position="166"/>
    </location>
</feature>
<organism evidence="2 3">
    <name type="scientific">Moesziomyces aphidis</name>
    <name type="common">Pseudozyma aphidis</name>
    <dbReference type="NCBI Taxonomy" id="84754"/>
    <lineage>
        <taxon>Eukaryota</taxon>
        <taxon>Fungi</taxon>
        <taxon>Dikarya</taxon>
        <taxon>Basidiomycota</taxon>
        <taxon>Ustilaginomycotina</taxon>
        <taxon>Ustilaginomycetes</taxon>
        <taxon>Ustilaginales</taxon>
        <taxon>Ustilaginaceae</taxon>
        <taxon>Moesziomyces</taxon>
    </lineage>
</organism>
<accession>W3VKG2</accession>
<dbReference type="HOGENOM" id="CLU_678135_0_0_1"/>
<evidence type="ECO:0000313" key="2">
    <source>
        <dbReference type="EMBL" id="ETS62005.1"/>
    </source>
</evidence>
<protein>
    <recommendedName>
        <fullName evidence="4">Zn(2)-C6 fungal-type domain-containing protein</fullName>
    </recommendedName>
</protein>
<dbReference type="EMBL" id="AWNI01000012">
    <property type="protein sequence ID" value="ETS62005.1"/>
    <property type="molecule type" value="Genomic_DNA"/>
</dbReference>
<reference evidence="2 3" key="1">
    <citation type="journal article" date="2014" name="Genome Announc.">
        <title>Genome sequence of the basidiomycetous fungus Pseudozyma aphidis DSM70725, an efficient producer of biosurfactant mannosylerythritol lipids.</title>
        <authorList>
            <person name="Lorenz S."/>
            <person name="Guenther M."/>
            <person name="Grumaz C."/>
            <person name="Rupp S."/>
            <person name="Zibek S."/>
            <person name="Sohn K."/>
        </authorList>
    </citation>
    <scope>NUCLEOTIDE SEQUENCE [LARGE SCALE GENOMIC DNA]</scope>
    <source>
        <strain evidence="3">ATCC 32657 / CBS 517.83 / DSM 70725 / JCM 10318 / NBRC 10182 / NRRL Y-7954 / St-0401</strain>
    </source>
</reference>
<feature type="compositionally biased region" description="Basic and acidic residues" evidence="1">
    <location>
        <begin position="304"/>
        <end position="324"/>
    </location>
</feature>
<dbReference type="Proteomes" id="UP000019462">
    <property type="component" value="Unassembled WGS sequence"/>
</dbReference>
<gene>
    <name evidence="2" type="ORF">PaG_03558</name>
</gene>
<feature type="compositionally biased region" description="Acidic residues" evidence="1">
    <location>
        <begin position="135"/>
        <end position="150"/>
    </location>
</feature>
<evidence type="ECO:0000313" key="3">
    <source>
        <dbReference type="Proteomes" id="UP000019462"/>
    </source>
</evidence>
<feature type="region of interest" description="Disordered" evidence="1">
    <location>
        <begin position="292"/>
        <end position="346"/>
    </location>
</feature>
<dbReference type="AlphaFoldDB" id="W3VKG2"/>
<dbReference type="OrthoDB" id="10410193at2759"/>